<proteinExistence type="inferred from homology"/>
<dbReference type="InterPro" id="IPR014284">
    <property type="entry name" value="RNA_pol_sigma-70_dom"/>
</dbReference>
<keyword evidence="2" id="KW-0805">Transcription regulation</keyword>
<dbReference type="PANTHER" id="PTHR43133:SF60">
    <property type="entry name" value="RNA POLYMERASE SIGMA FACTOR SIGV"/>
    <property type="match status" value="1"/>
</dbReference>
<keyword evidence="3" id="KW-0731">Sigma factor</keyword>
<dbReference type="Pfam" id="PF04542">
    <property type="entry name" value="Sigma70_r2"/>
    <property type="match status" value="1"/>
</dbReference>
<sequence>MAMNLTDSGSNMHSEEQQNPEQVAKFNITFRLYASTMKRKAYAILRDEGWAEDAVQWTFMKLLQHLNQIGDPYSIKARCYINTILVNNCFTLLKKNNRYYFMEDYTYQNDYRHSMIRADESLDNLIYRELLADVQQIPEMYSNLIILNGLYGYSPQQISELLDLKPATVRKRMQRGREMLQRKIEEKQKKNKKL</sequence>
<gene>
    <name evidence="7" type="ORF">WMO25_01720</name>
</gene>
<comment type="similarity">
    <text evidence="1">Belongs to the sigma-70 factor family. ECF subfamily.</text>
</comment>
<evidence type="ECO:0000259" key="5">
    <source>
        <dbReference type="Pfam" id="PF04542"/>
    </source>
</evidence>
<dbReference type="Gene3D" id="1.10.10.10">
    <property type="entry name" value="Winged helix-like DNA-binding domain superfamily/Winged helix DNA-binding domain"/>
    <property type="match status" value="1"/>
</dbReference>
<dbReference type="SUPFAM" id="SSF88946">
    <property type="entry name" value="Sigma2 domain of RNA polymerase sigma factors"/>
    <property type="match status" value="1"/>
</dbReference>
<name>A0ABV1B1I2_9FIRM</name>
<dbReference type="InterPro" id="IPR013324">
    <property type="entry name" value="RNA_pol_sigma_r3/r4-like"/>
</dbReference>
<dbReference type="SUPFAM" id="SSF88659">
    <property type="entry name" value="Sigma3 and sigma4 domains of RNA polymerase sigma factors"/>
    <property type="match status" value="1"/>
</dbReference>
<dbReference type="Pfam" id="PF08281">
    <property type="entry name" value="Sigma70_r4_2"/>
    <property type="match status" value="1"/>
</dbReference>
<evidence type="ECO:0000313" key="8">
    <source>
        <dbReference type="Proteomes" id="UP001469749"/>
    </source>
</evidence>
<keyword evidence="4" id="KW-0804">Transcription</keyword>
<keyword evidence="8" id="KW-1185">Reference proteome</keyword>
<evidence type="ECO:0000256" key="4">
    <source>
        <dbReference type="ARBA" id="ARBA00023163"/>
    </source>
</evidence>
<comment type="caution">
    <text evidence="7">The sequence shown here is derived from an EMBL/GenBank/DDBJ whole genome shotgun (WGS) entry which is preliminary data.</text>
</comment>
<dbReference type="Proteomes" id="UP001469749">
    <property type="component" value="Unassembled WGS sequence"/>
</dbReference>
<accession>A0ABV1B1I2</accession>
<protein>
    <submittedName>
        <fullName evidence="7">RNA polymerase sigma factor</fullName>
    </submittedName>
</protein>
<evidence type="ECO:0000313" key="7">
    <source>
        <dbReference type="EMBL" id="MEQ2363812.1"/>
    </source>
</evidence>
<dbReference type="RefSeq" id="WP_349083726.1">
    <property type="nucleotide sequence ID" value="NZ_JBBMEK010000011.1"/>
</dbReference>
<dbReference type="InterPro" id="IPR013249">
    <property type="entry name" value="RNA_pol_sigma70_r4_t2"/>
</dbReference>
<evidence type="ECO:0000259" key="6">
    <source>
        <dbReference type="Pfam" id="PF08281"/>
    </source>
</evidence>
<dbReference type="InterPro" id="IPR013325">
    <property type="entry name" value="RNA_pol_sigma_r2"/>
</dbReference>
<reference evidence="7 8" key="1">
    <citation type="submission" date="2024-03" db="EMBL/GenBank/DDBJ databases">
        <title>Human intestinal bacterial collection.</title>
        <authorList>
            <person name="Pauvert C."/>
            <person name="Hitch T.C.A."/>
            <person name="Clavel T."/>
        </authorList>
    </citation>
    <scope>NUCLEOTIDE SEQUENCE [LARGE SCALE GENOMIC DNA]</scope>
    <source>
        <strain evidence="7 8">CLA-AA-H190</strain>
    </source>
</reference>
<feature type="domain" description="RNA polymerase sigma factor 70 region 4 type 2" evidence="6">
    <location>
        <begin position="134"/>
        <end position="180"/>
    </location>
</feature>
<dbReference type="InterPro" id="IPR036388">
    <property type="entry name" value="WH-like_DNA-bd_sf"/>
</dbReference>
<dbReference type="PANTHER" id="PTHR43133">
    <property type="entry name" value="RNA POLYMERASE ECF-TYPE SIGMA FACTO"/>
    <property type="match status" value="1"/>
</dbReference>
<dbReference type="Gene3D" id="1.10.1740.10">
    <property type="match status" value="1"/>
</dbReference>
<dbReference type="InterPro" id="IPR039425">
    <property type="entry name" value="RNA_pol_sigma-70-like"/>
</dbReference>
<dbReference type="NCBIfam" id="TIGR02937">
    <property type="entry name" value="sigma70-ECF"/>
    <property type="match status" value="1"/>
</dbReference>
<evidence type="ECO:0000256" key="2">
    <source>
        <dbReference type="ARBA" id="ARBA00023015"/>
    </source>
</evidence>
<feature type="domain" description="RNA polymerase sigma-70 region 2" evidence="5">
    <location>
        <begin position="30"/>
        <end position="98"/>
    </location>
</feature>
<organism evidence="7 8">
    <name type="scientific">Coprococcus intestinihominis</name>
    <dbReference type="NCBI Taxonomy" id="3133154"/>
    <lineage>
        <taxon>Bacteria</taxon>
        <taxon>Bacillati</taxon>
        <taxon>Bacillota</taxon>
        <taxon>Clostridia</taxon>
        <taxon>Lachnospirales</taxon>
        <taxon>Lachnospiraceae</taxon>
        <taxon>Coprococcus</taxon>
    </lineage>
</organism>
<evidence type="ECO:0000256" key="3">
    <source>
        <dbReference type="ARBA" id="ARBA00023082"/>
    </source>
</evidence>
<dbReference type="EMBL" id="JBBMEK010000011">
    <property type="protein sequence ID" value="MEQ2363812.1"/>
    <property type="molecule type" value="Genomic_DNA"/>
</dbReference>
<dbReference type="InterPro" id="IPR007627">
    <property type="entry name" value="RNA_pol_sigma70_r2"/>
</dbReference>
<evidence type="ECO:0000256" key="1">
    <source>
        <dbReference type="ARBA" id="ARBA00010641"/>
    </source>
</evidence>